<dbReference type="Proteomes" id="UP000238308">
    <property type="component" value="Unassembled WGS sequence"/>
</dbReference>
<dbReference type="GO" id="GO:0016887">
    <property type="term" value="F:ATP hydrolysis activity"/>
    <property type="evidence" value="ECO:0007669"/>
    <property type="project" value="RHEA"/>
</dbReference>
<dbReference type="CDD" id="cd17932">
    <property type="entry name" value="DEXQc_UvrD"/>
    <property type="match status" value="1"/>
</dbReference>
<feature type="domain" description="UvrD-like helicase C-terminal" evidence="14">
    <location>
        <begin position="283"/>
        <end position="569"/>
    </location>
</feature>
<evidence type="ECO:0000256" key="8">
    <source>
        <dbReference type="ARBA" id="ARBA00023235"/>
    </source>
</evidence>
<evidence type="ECO:0000259" key="13">
    <source>
        <dbReference type="PROSITE" id="PS51198"/>
    </source>
</evidence>
<dbReference type="Pfam" id="PF00580">
    <property type="entry name" value="UvrD-helicase"/>
    <property type="match status" value="1"/>
</dbReference>
<dbReference type="GO" id="GO:0005524">
    <property type="term" value="F:ATP binding"/>
    <property type="evidence" value="ECO:0007669"/>
    <property type="project" value="UniProtKB-UniRule"/>
</dbReference>
<keyword evidence="6 11" id="KW-0067">ATP-binding</keyword>
<dbReference type="Gene3D" id="1.10.486.10">
    <property type="entry name" value="PCRA, domain 4"/>
    <property type="match status" value="1"/>
</dbReference>
<dbReference type="GO" id="GO:0005829">
    <property type="term" value="C:cytosol"/>
    <property type="evidence" value="ECO:0007669"/>
    <property type="project" value="TreeGrafter"/>
</dbReference>
<evidence type="ECO:0000256" key="2">
    <source>
        <dbReference type="ARBA" id="ARBA00022705"/>
    </source>
</evidence>
<comment type="caution">
    <text evidence="15">The sequence shown here is derived from an EMBL/GenBank/DDBJ whole genome shotgun (WGS) entry which is preliminary data.</text>
</comment>
<keyword evidence="8 11" id="KW-0413">Isomerase</keyword>
<dbReference type="PANTHER" id="PTHR11070">
    <property type="entry name" value="UVRD / RECB / PCRA DNA HELICASE FAMILY MEMBER"/>
    <property type="match status" value="1"/>
</dbReference>
<evidence type="ECO:0000256" key="1">
    <source>
        <dbReference type="ARBA" id="ARBA00009922"/>
    </source>
</evidence>
<dbReference type="InterPro" id="IPR000212">
    <property type="entry name" value="DNA_helicase_UvrD/REP"/>
</dbReference>
<dbReference type="RefSeq" id="WP_375318483.1">
    <property type="nucleotide sequence ID" value="NZ_PVTV01000016.1"/>
</dbReference>
<organism evidence="15 16">
    <name type="scientific">Jezberella montanilacus</name>
    <dbReference type="NCBI Taxonomy" id="323426"/>
    <lineage>
        <taxon>Bacteria</taxon>
        <taxon>Pseudomonadati</taxon>
        <taxon>Pseudomonadota</taxon>
        <taxon>Betaproteobacteria</taxon>
        <taxon>Burkholderiales</taxon>
        <taxon>Alcaligenaceae</taxon>
        <taxon>Jezberella</taxon>
    </lineage>
</organism>
<dbReference type="Gene3D" id="3.40.50.300">
    <property type="entry name" value="P-loop containing nucleotide triphosphate hydrolases"/>
    <property type="match status" value="2"/>
</dbReference>
<reference evidence="15 16" key="1">
    <citation type="submission" date="2018-03" db="EMBL/GenBank/DDBJ databases">
        <title>Genomic Encyclopedia of Type Strains, Phase III (KMG-III): the genomes of soil and plant-associated and newly described type strains.</title>
        <authorList>
            <person name="Whitman W."/>
        </authorList>
    </citation>
    <scope>NUCLEOTIDE SEQUENCE [LARGE SCALE GENOMIC DNA]</scope>
    <source>
        <strain evidence="15 16">MWH-P2sevCIIIb</strain>
    </source>
</reference>
<comment type="catalytic activity">
    <reaction evidence="10 11">
        <text>ATP + H2O = ADP + phosphate + H(+)</text>
        <dbReference type="Rhea" id="RHEA:13065"/>
        <dbReference type="ChEBI" id="CHEBI:15377"/>
        <dbReference type="ChEBI" id="CHEBI:15378"/>
        <dbReference type="ChEBI" id="CHEBI:30616"/>
        <dbReference type="ChEBI" id="CHEBI:43474"/>
        <dbReference type="ChEBI" id="CHEBI:456216"/>
        <dbReference type="EC" id="5.6.2.4"/>
    </reaction>
</comment>
<dbReference type="AlphaFoldDB" id="A0A2T0XCT6"/>
<evidence type="ECO:0000256" key="11">
    <source>
        <dbReference type="HAMAP-Rule" id="MF_01920"/>
    </source>
</evidence>
<evidence type="ECO:0000256" key="7">
    <source>
        <dbReference type="ARBA" id="ARBA00023125"/>
    </source>
</evidence>
<comment type="subunit">
    <text evidence="11">Homodimer.</text>
</comment>
<gene>
    <name evidence="11" type="primary">rep</name>
    <name evidence="15" type="ORF">BCM14_2490</name>
</gene>
<evidence type="ECO:0000256" key="5">
    <source>
        <dbReference type="ARBA" id="ARBA00022806"/>
    </source>
</evidence>
<evidence type="ECO:0000256" key="9">
    <source>
        <dbReference type="ARBA" id="ARBA00034617"/>
    </source>
</evidence>
<dbReference type="PROSITE" id="PS51217">
    <property type="entry name" value="UVRD_HELICASE_CTER"/>
    <property type="match status" value="1"/>
</dbReference>
<sequence length="684" mass="77122">MKSDLSHLNAAQREAVLYLDGPTLVLAGAGSGKTRVITQKIGYLIRDCGYQARGIVALTFTNKAAREMDERVKSMMDPAVTKGVTISTFHSLGVRILREEAAHAGLKQQFSILDSDDALAIVQDLLATTDKGRIRGVQQTISLWKNGLTDPDEAAKLAATPNELEAARVYRSYNATLSAYQAVDFDDLIALPAQIFSLNPEVREKWQARVRYLLVDEYQDTNVCQYRLVQWLTGPRAMFTAVGDDDQAIYAWRGATIENLANLTKDYPAIRVIKLEQNYRSSQRILAAANQVISHNPKLFEKKLWSEHGTGEAISVVGMDDEQTEAESVAMKVSAARFEKQAEWRDFAILYRGNHQARVVEQAMRNLRIPYTVSGGQSFFDKAEVRDILSYLRLIANDADDPAFIRAATTPKRGIGQATLQTLGQYAGMRGISLFEASFEIGLEAKLNQRQLEPLRTFGEFINRIQYRAGKLTVGQAVRPVEAADVLLDDLIQTIDYERYLYDNFDEKPAQSRWQNVLELINWLKRKSEEDHMSLFDLVQHVALITMLERSDDKDPDAVKLSTLHASKGLEYPHVYLLGVEEGLLPHMGREDEDVDAARAADILVERVQEERRLMYVGITRAQRSLHLSWCKKRRRAREDVSRDPSRFIAEMGLSDPTALNQAATESLNPRARLDMLKSLLNKK</sequence>
<keyword evidence="16" id="KW-1185">Reference proteome</keyword>
<dbReference type="EMBL" id="PVTV01000016">
    <property type="protein sequence ID" value="PRY96737.1"/>
    <property type="molecule type" value="Genomic_DNA"/>
</dbReference>
<dbReference type="GO" id="GO:0043138">
    <property type="term" value="F:3'-5' DNA helicase activity"/>
    <property type="evidence" value="ECO:0007669"/>
    <property type="project" value="UniProtKB-UniRule"/>
</dbReference>
<dbReference type="InterPro" id="IPR014017">
    <property type="entry name" value="DNA_helicase_UvrD-like_C"/>
</dbReference>
<dbReference type="PROSITE" id="PS51198">
    <property type="entry name" value="UVRD_HELICASE_ATP_BIND"/>
    <property type="match status" value="1"/>
</dbReference>
<dbReference type="HAMAP" id="MF_01920">
    <property type="entry name" value="Helicase_Rep"/>
    <property type="match status" value="1"/>
</dbReference>
<evidence type="ECO:0000256" key="12">
    <source>
        <dbReference type="PROSITE-ProRule" id="PRU00560"/>
    </source>
</evidence>
<dbReference type="PANTHER" id="PTHR11070:SF64">
    <property type="entry name" value="ATP-DEPENDENT DNA HELICASE REP"/>
    <property type="match status" value="1"/>
</dbReference>
<dbReference type="Gene3D" id="1.10.10.160">
    <property type="match status" value="1"/>
</dbReference>
<dbReference type="InterPro" id="IPR013986">
    <property type="entry name" value="DExx_box_DNA_helicase_dom_sf"/>
</dbReference>
<evidence type="ECO:0000256" key="10">
    <source>
        <dbReference type="ARBA" id="ARBA00048988"/>
    </source>
</evidence>
<dbReference type="SUPFAM" id="SSF52540">
    <property type="entry name" value="P-loop containing nucleoside triphosphate hydrolases"/>
    <property type="match status" value="1"/>
</dbReference>
<dbReference type="GO" id="GO:0000725">
    <property type="term" value="P:recombinational repair"/>
    <property type="evidence" value="ECO:0007669"/>
    <property type="project" value="TreeGrafter"/>
</dbReference>
<evidence type="ECO:0000313" key="15">
    <source>
        <dbReference type="EMBL" id="PRY96737.1"/>
    </source>
</evidence>
<feature type="domain" description="UvrD-like helicase ATP-binding" evidence="13">
    <location>
        <begin position="6"/>
        <end position="282"/>
    </location>
</feature>
<name>A0A2T0XCT6_9BURK</name>
<dbReference type="Pfam" id="PF13361">
    <property type="entry name" value="UvrD_C"/>
    <property type="match status" value="1"/>
</dbReference>
<keyword evidence="7 11" id="KW-0238">DNA-binding</keyword>
<feature type="binding site" evidence="12">
    <location>
        <begin position="27"/>
        <end position="34"/>
    </location>
    <ligand>
        <name>ATP</name>
        <dbReference type="ChEBI" id="CHEBI:30616"/>
    </ligand>
</feature>
<dbReference type="GO" id="GO:0003697">
    <property type="term" value="F:single-stranded DNA binding"/>
    <property type="evidence" value="ECO:0007669"/>
    <property type="project" value="UniProtKB-UniRule"/>
</dbReference>
<comment type="similarity">
    <text evidence="1 11">Belongs to the helicase family. UvrD subfamily.</text>
</comment>
<keyword evidence="2 11" id="KW-0235">DNA replication</keyword>
<evidence type="ECO:0000256" key="4">
    <source>
        <dbReference type="ARBA" id="ARBA00022801"/>
    </source>
</evidence>
<evidence type="ECO:0000259" key="14">
    <source>
        <dbReference type="PROSITE" id="PS51217"/>
    </source>
</evidence>
<protein>
    <recommendedName>
        <fullName evidence="11">ATP-dependent DNA helicase Rep</fullName>
        <ecNumber evidence="11">5.6.2.4</ecNumber>
    </recommendedName>
    <alternativeName>
        <fullName evidence="11">DNA 3'-5' helicase Rep</fullName>
    </alternativeName>
</protein>
<keyword evidence="3 11" id="KW-0547">Nucleotide-binding</keyword>
<evidence type="ECO:0000256" key="3">
    <source>
        <dbReference type="ARBA" id="ARBA00022741"/>
    </source>
</evidence>
<evidence type="ECO:0000313" key="16">
    <source>
        <dbReference type="Proteomes" id="UP000238308"/>
    </source>
</evidence>
<dbReference type="InterPro" id="IPR014016">
    <property type="entry name" value="UvrD-like_ATP-bd"/>
</dbReference>
<keyword evidence="4 11" id="KW-0378">Hydrolase</keyword>
<keyword evidence="5 11" id="KW-0347">Helicase</keyword>
<dbReference type="EC" id="5.6.2.4" evidence="11"/>
<proteinExistence type="inferred from homology"/>
<comment type="function">
    <text evidence="11">Rep helicase is a single-stranded DNA-dependent ATPase involved in DNA replication; it can initiate unwinding at a nick in the DNA. It binds to the single-stranded DNA and acts in a progressive fashion along the DNA in the 3' to 5' direction.</text>
</comment>
<dbReference type="InterPro" id="IPR005752">
    <property type="entry name" value="Helicase_Rep"/>
</dbReference>
<evidence type="ECO:0000256" key="6">
    <source>
        <dbReference type="ARBA" id="ARBA00022840"/>
    </source>
</evidence>
<comment type="catalytic activity">
    <reaction evidence="9 11">
        <text>Couples ATP hydrolysis with the unwinding of duplex DNA by translocating in the 3'-5' direction.</text>
        <dbReference type="EC" id="5.6.2.4"/>
    </reaction>
</comment>
<accession>A0A2T0XCT6</accession>
<feature type="binding site" evidence="11">
    <location>
        <position position="280"/>
    </location>
    <ligand>
        <name>ATP</name>
        <dbReference type="ChEBI" id="CHEBI:30616"/>
    </ligand>
</feature>
<dbReference type="InterPro" id="IPR027417">
    <property type="entry name" value="P-loop_NTPase"/>
</dbReference>
<dbReference type="GO" id="GO:0006260">
    <property type="term" value="P:DNA replication"/>
    <property type="evidence" value="ECO:0007669"/>
    <property type="project" value="UniProtKB-UniRule"/>
</dbReference>